<feature type="compositionally biased region" description="Basic and acidic residues" evidence="1">
    <location>
        <begin position="611"/>
        <end position="654"/>
    </location>
</feature>
<feature type="compositionally biased region" description="Basic and acidic residues" evidence="1">
    <location>
        <begin position="22"/>
        <end position="33"/>
    </location>
</feature>
<feature type="compositionally biased region" description="Basic and acidic residues" evidence="1">
    <location>
        <begin position="718"/>
        <end position="742"/>
    </location>
</feature>
<feature type="compositionally biased region" description="Basic and acidic residues" evidence="1">
    <location>
        <begin position="841"/>
        <end position="852"/>
    </location>
</feature>
<feature type="compositionally biased region" description="Basic and acidic residues" evidence="1">
    <location>
        <begin position="359"/>
        <end position="421"/>
    </location>
</feature>
<dbReference type="OrthoDB" id="5418088at2759"/>
<evidence type="ECO:0000313" key="3">
    <source>
        <dbReference type="EMBL" id="KAF2482695.1"/>
    </source>
</evidence>
<reference evidence="3" key="1">
    <citation type="journal article" date="2020" name="Stud. Mycol.">
        <title>101 Dothideomycetes genomes: a test case for predicting lifestyles and emergence of pathogens.</title>
        <authorList>
            <person name="Haridas S."/>
            <person name="Albert R."/>
            <person name="Binder M."/>
            <person name="Bloem J."/>
            <person name="Labutti K."/>
            <person name="Salamov A."/>
            <person name="Andreopoulos B."/>
            <person name="Baker S."/>
            <person name="Barry K."/>
            <person name="Bills G."/>
            <person name="Bluhm B."/>
            <person name="Cannon C."/>
            <person name="Castanera R."/>
            <person name="Culley D."/>
            <person name="Daum C."/>
            <person name="Ezra D."/>
            <person name="Gonzalez J."/>
            <person name="Henrissat B."/>
            <person name="Kuo A."/>
            <person name="Liang C."/>
            <person name="Lipzen A."/>
            <person name="Lutzoni F."/>
            <person name="Magnuson J."/>
            <person name="Mondo S."/>
            <person name="Nolan M."/>
            <person name="Ohm R."/>
            <person name="Pangilinan J."/>
            <person name="Park H.-J."/>
            <person name="Ramirez L."/>
            <person name="Alfaro M."/>
            <person name="Sun H."/>
            <person name="Tritt A."/>
            <person name="Yoshinaga Y."/>
            <person name="Zwiers L.-H."/>
            <person name="Turgeon B."/>
            <person name="Goodwin S."/>
            <person name="Spatafora J."/>
            <person name="Crous P."/>
            <person name="Grigoriev I."/>
        </authorList>
    </citation>
    <scope>NUCLEOTIDE SEQUENCE</scope>
    <source>
        <strain evidence="3">CBS 113389</strain>
    </source>
</reference>
<accession>A0A6A6PS38</accession>
<feature type="compositionally biased region" description="Low complexity" evidence="1">
    <location>
        <begin position="969"/>
        <end position="990"/>
    </location>
</feature>
<feature type="compositionally biased region" description="Polar residues" evidence="1">
    <location>
        <begin position="760"/>
        <end position="780"/>
    </location>
</feature>
<dbReference type="RefSeq" id="XP_033589265.1">
    <property type="nucleotide sequence ID" value="XM_033737287.1"/>
</dbReference>
<feature type="region of interest" description="Disordered" evidence="1">
    <location>
        <begin position="568"/>
        <end position="872"/>
    </location>
</feature>
<feature type="region of interest" description="Disordered" evidence="1">
    <location>
        <begin position="915"/>
        <end position="1023"/>
    </location>
</feature>
<feature type="compositionally biased region" description="Polar residues" evidence="1">
    <location>
        <begin position="98"/>
        <end position="124"/>
    </location>
</feature>
<proteinExistence type="predicted"/>
<feature type="compositionally biased region" description="Low complexity" evidence="1">
    <location>
        <begin position="72"/>
        <end position="85"/>
    </location>
</feature>
<feature type="region of interest" description="Disordered" evidence="1">
    <location>
        <begin position="350"/>
        <end position="555"/>
    </location>
</feature>
<feature type="compositionally biased region" description="Basic and acidic residues" evidence="1">
    <location>
        <begin position="810"/>
        <end position="820"/>
    </location>
</feature>
<dbReference type="PANTHER" id="PTHR42081">
    <property type="entry name" value="ZINC FINGER PROTEIN DHHC DOMAIN CONTAINING PROTEIN"/>
    <property type="match status" value="1"/>
</dbReference>
<feature type="region of interest" description="Disordered" evidence="1">
    <location>
        <begin position="161"/>
        <end position="199"/>
    </location>
</feature>
<dbReference type="Proteomes" id="UP000799767">
    <property type="component" value="Unassembled WGS sequence"/>
</dbReference>
<protein>
    <recommendedName>
        <fullName evidence="2">DUF8035 domain-containing protein</fullName>
    </recommendedName>
</protein>
<dbReference type="PANTHER" id="PTHR42081:SF1">
    <property type="entry name" value="ZINC FINGER PROTEIN DHHC DOMAIN CONTAINING PROTEIN"/>
    <property type="match status" value="1"/>
</dbReference>
<feature type="region of interest" description="Disordered" evidence="1">
    <location>
        <begin position="231"/>
        <end position="328"/>
    </location>
</feature>
<evidence type="ECO:0000256" key="1">
    <source>
        <dbReference type="SAM" id="MobiDB-lite"/>
    </source>
</evidence>
<gene>
    <name evidence="3" type="ORF">BDY17DRAFT_324962</name>
</gene>
<evidence type="ECO:0000259" key="2">
    <source>
        <dbReference type="Pfam" id="PF26118"/>
    </source>
</evidence>
<feature type="compositionally biased region" description="Basic and acidic residues" evidence="1">
    <location>
        <begin position="231"/>
        <end position="248"/>
    </location>
</feature>
<dbReference type="EMBL" id="MU001636">
    <property type="protein sequence ID" value="KAF2482695.1"/>
    <property type="molecule type" value="Genomic_DNA"/>
</dbReference>
<sequence>MAYNTRTLSPGGRRIQNAGRTSDSRVNEEEYRSRYKSNVSPRGSAGVIPISSETFVNYPPPSSTTRLDPRYDSYSGRSVDSYSSRPRGSSFVEVPRTSAASTIQASSRGRPTVIQNEYARQTSPQKREYHVTTAASKEPPRKETTRKVYSVNDGTANLVADVNLSSGAGRDRHHQRRESGGYERSGNKGIPLEKDRGRKAYHLNGAARGRENSVVDDDSFSYTDAAGMFKETEPRWREREARPRRNSIDRAGGGSRERPVSMLDPAIDPRRPTRDPGPPVSTRGWDKIKNVLTRSGSQRDKRTQSPPTRAKEQYSPIEARLPQSPVRGRYADTRGFADAYYVAPRVPSKDRYTTAGTAHPDRHDQFEFREPRPHERRNSMTRLPDRSVERRGFGIRGDSQDRHGRGSDESFTRDNNNHRDSGYANLISSVDPPHRRDTAPETTYHEHEKRDRQRADDRDYPRERDKEARRRDDAYARDDDYERDRRKERERDSDYEVDKQRERERERMLQPHAERDRHHHRRDSYRDNRNAGYDRKDTAPPGGRDSGDSLGPSAAVAGGVAAGAAAAYGLTNHNKNHNDDHAREQRTRVREPSVDKSNQDDRARAAPKGSQDSKSEEGAGSLKRERERERDRDRHRPADDERGLGFAFEQDHPDPSAPRPVAVGDPTERDFERTHDDRAYAEPSRPPAVDADEEYKRRLEQVQRELGHNSDDYPTDSDADRERRRREREARQRDRDREHRTGDGSYSSDASYAQHHHHQQPPTSADSSFDNNSVDGSVSTVRPGLHRKPSILDAPMAANDAGAQIIDNSLSEKRENRVRIVDPPAGEGEDDSRRPRGILKKPTEKFPEHPNQVREGVAPLKDASKSGIPPGARWTKIDRRLVNPEALEEAKERFEERLDFVIVLRVLTKAEIQKLADRTKELRDERYEDERSERRAAAARRRERRARDEYEDEDSEDEFKPRAPKLLEAPSSSSAAAAGAAPSASSSAAYGAGGNGEAFAPASSASVASNTAANAAAVNGVGD</sequence>
<feature type="compositionally biased region" description="Basic and acidic residues" evidence="1">
    <location>
        <begin position="524"/>
        <end position="538"/>
    </location>
</feature>
<dbReference type="Pfam" id="PF26118">
    <property type="entry name" value="DUF8035"/>
    <property type="match status" value="1"/>
</dbReference>
<feature type="compositionally biased region" description="Basic and acidic residues" evidence="1">
    <location>
        <begin position="576"/>
        <end position="604"/>
    </location>
</feature>
<feature type="compositionally biased region" description="Basic and acidic residues" evidence="1">
    <location>
        <begin position="432"/>
        <end position="516"/>
    </location>
</feature>
<feature type="domain" description="DUF8035" evidence="2">
    <location>
        <begin position="872"/>
        <end position="924"/>
    </location>
</feature>
<feature type="compositionally biased region" description="Basic and acidic residues" evidence="1">
    <location>
        <begin position="694"/>
        <end position="711"/>
    </location>
</feature>
<dbReference type="GeneID" id="54478289"/>
<feature type="region of interest" description="Disordered" evidence="1">
    <location>
        <begin position="59"/>
        <end position="146"/>
    </location>
</feature>
<feature type="region of interest" description="Disordered" evidence="1">
    <location>
        <begin position="1"/>
        <end position="46"/>
    </location>
</feature>
<dbReference type="InterPro" id="IPR058348">
    <property type="entry name" value="DUF8035"/>
</dbReference>
<name>A0A6A6PS38_9PEZI</name>
<organism evidence="3 4">
    <name type="scientific">Neohortaea acidophila</name>
    <dbReference type="NCBI Taxonomy" id="245834"/>
    <lineage>
        <taxon>Eukaryota</taxon>
        <taxon>Fungi</taxon>
        <taxon>Dikarya</taxon>
        <taxon>Ascomycota</taxon>
        <taxon>Pezizomycotina</taxon>
        <taxon>Dothideomycetes</taxon>
        <taxon>Dothideomycetidae</taxon>
        <taxon>Mycosphaerellales</taxon>
        <taxon>Teratosphaeriaceae</taxon>
        <taxon>Neohortaea</taxon>
    </lineage>
</organism>
<feature type="compositionally biased region" description="Basic and acidic residues" evidence="1">
    <location>
        <begin position="915"/>
        <end position="936"/>
    </location>
</feature>
<feature type="compositionally biased region" description="Low complexity" evidence="1">
    <location>
        <begin position="998"/>
        <end position="1023"/>
    </location>
</feature>
<feature type="compositionally biased region" description="Basic and acidic residues" evidence="1">
    <location>
        <begin position="666"/>
        <end position="680"/>
    </location>
</feature>
<keyword evidence="4" id="KW-1185">Reference proteome</keyword>
<evidence type="ECO:0000313" key="4">
    <source>
        <dbReference type="Proteomes" id="UP000799767"/>
    </source>
</evidence>
<dbReference type="AlphaFoldDB" id="A0A6A6PS38"/>